<evidence type="ECO:0000313" key="2">
    <source>
        <dbReference type="Proteomes" id="UP000801492"/>
    </source>
</evidence>
<evidence type="ECO:0000313" key="1">
    <source>
        <dbReference type="EMBL" id="KAF2880397.1"/>
    </source>
</evidence>
<gene>
    <name evidence="1" type="ORF">ILUMI_25780</name>
</gene>
<reference evidence="1" key="1">
    <citation type="submission" date="2019-08" db="EMBL/GenBank/DDBJ databases">
        <title>The genome of the North American firefly Photinus pyralis.</title>
        <authorList>
            <consortium name="Photinus pyralis genome working group"/>
            <person name="Fallon T.R."/>
            <person name="Sander Lower S.E."/>
            <person name="Weng J.-K."/>
        </authorList>
    </citation>
    <scope>NUCLEOTIDE SEQUENCE</scope>
    <source>
        <strain evidence="1">TRF0915ILg1</strain>
        <tissue evidence="1">Whole body</tissue>
    </source>
</reference>
<accession>A0A8K0C7S4</accession>
<keyword evidence="2" id="KW-1185">Reference proteome</keyword>
<dbReference type="OrthoDB" id="10066376at2759"/>
<dbReference type="AlphaFoldDB" id="A0A8K0C7S4"/>
<protein>
    <submittedName>
        <fullName evidence="1">Uncharacterized protein</fullName>
    </submittedName>
</protein>
<comment type="caution">
    <text evidence="1">The sequence shown here is derived from an EMBL/GenBank/DDBJ whole genome shotgun (WGS) entry which is preliminary data.</text>
</comment>
<proteinExistence type="predicted"/>
<name>A0A8K0C7S4_IGNLU</name>
<sequence>MKQFSDAGKPKTTFLIRKETTRWNNVLTRLMNIVLYLAENNMAFRGSSGKLYTPHNGKFLGLVQLLAKFDPEHLRLAVKSDILDHYCRKDIQNELIELMGE</sequence>
<dbReference type="EMBL" id="VTPC01090974">
    <property type="protein sequence ID" value="KAF2880397.1"/>
    <property type="molecule type" value="Genomic_DNA"/>
</dbReference>
<organism evidence="1 2">
    <name type="scientific">Ignelater luminosus</name>
    <name type="common">Cucubano</name>
    <name type="synonym">Pyrophorus luminosus</name>
    <dbReference type="NCBI Taxonomy" id="2038154"/>
    <lineage>
        <taxon>Eukaryota</taxon>
        <taxon>Metazoa</taxon>
        <taxon>Ecdysozoa</taxon>
        <taxon>Arthropoda</taxon>
        <taxon>Hexapoda</taxon>
        <taxon>Insecta</taxon>
        <taxon>Pterygota</taxon>
        <taxon>Neoptera</taxon>
        <taxon>Endopterygota</taxon>
        <taxon>Coleoptera</taxon>
        <taxon>Polyphaga</taxon>
        <taxon>Elateriformia</taxon>
        <taxon>Elateroidea</taxon>
        <taxon>Elateridae</taxon>
        <taxon>Agrypninae</taxon>
        <taxon>Pyrophorini</taxon>
        <taxon>Ignelater</taxon>
    </lineage>
</organism>
<dbReference type="Proteomes" id="UP000801492">
    <property type="component" value="Unassembled WGS sequence"/>
</dbReference>
<dbReference type="PANTHER" id="PTHR45749:SF35">
    <property type="entry name" value="AC-LIKE TRANSPOSASE-RELATED"/>
    <property type="match status" value="1"/>
</dbReference>
<dbReference type="PANTHER" id="PTHR45749">
    <property type="match status" value="1"/>
</dbReference>